<gene>
    <name evidence="2" type="ORF">ANANG_G00318790</name>
</gene>
<feature type="compositionally biased region" description="Polar residues" evidence="1">
    <location>
        <begin position="48"/>
        <end position="58"/>
    </location>
</feature>
<evidence type="ECO:0000313" key="2">
    <source>
        <dbReference type="EMBL" id="KAG5830052.1"/>
    </source>
</evidence>
<comment type="caution">
    <text evidence="2">The sequence shown here is derived from an EMBL/GenBank/DDBJ whole genome shotgun (WGS) entry which is preliminary data.</text>
</comment>
<protein>
    <submittedName>
        <fullName evidence="2">Uncharacterized protein</fullName>
    </submittedName>
</protein>
<dbReference type="AlphaFoldDB" id="A0A9D3RJF0"/>
<sequence length="58" mass="6550">QILRLWVSRRSRAEFSTFGPTAQIETRAQDQKEAPTHGLMTVAPVKNPRSSLPHSRHA</sequence>
<name>A0A9D3RJF0_ANGAN</name>
<evidence type="ECO:0000256" key="1">
    <source>
        <dbReference type="SAM" id="MobiDB-lite"/>
    </source>
</evidence>
<proteinExistence type="predicted"/>
<dbReference type="EMBL" id="JAFIRN010000417">
    <property type="protein sequence ID" value="KAG5830052.1"/>
    <property type="molecule type" value="Genomic_DNA"/>
</dbReference>
<organism evidence="2 3">
    <name type="scientific">Anguilla anguilla</name>
    <name type="common">European freshwater eel</name>
    <name type="synonym">Muraena anguilla</name>
    <dbReference type="NCBI Taxonomy" id="7936"/>
    <lineage>
        <taxon>Eukaryota</taxon>
        <taxon>Metazoa</taxon>
        <taxon>Chordata</taxon>
        <taxon>Craniata</taxon>
        <taxon>Vertebrata</taxon>
        <taxon>Euteleostomi</taxon>
        <taxon>Actinopterygii</taxon>
        <taxon>Neopterygii</taxon>
        <taxon>Teleostei</taxon>
        <taxon>Anguilliformes</taxon>
        <taxon>Anguillidae</taxon>
        <taxon>Anguilla</taxon>
    </lineage>
</organism>
<evidence type="ECO:0000313" key="3">
    <source>
        <dbReference type="Proteomes" id="UP001044222"/>
    </source>
</evidence>
<keyword evidence="3" id="KW-1185">Reference proteome</keyword>
<accession>A0A9D3RJF0</accession>
<feature type="region of interest" description="Disordered" evidence="1">
    <location>
        <begin position="18"/>
        <end position="58"/>
    </location>
</feature>
<reference evidence="2" key="1">
    <citation type="submission" date="2021-01" db="EMBL/GenBank/DDBJ databases">
        <title>A chromosome-scale assembly of European eel, Anguilla anguilla.</title>
        <authorList>
            <person name="Henkel C."/>
            <person name="Jong-Raadsen S.A."/>
            <person name="Dufour S."/>
            <person name="Weltzien F.-A."/>
            <person name="Palstra A.P."/>
            <person name="Pelster B."/>
            <person name="Spaink H.P."/>
            <person name="Van Den Thillart G.E."/>
            <person name="Jansen H."/>
            <person name="Zahm M."/>
            <person name="Klopp C."/>
            <person name="Cedric C."/>
            <person name="Louis A."/>
            <person name="Berthelot C."/>
            <person name="Parey E."/>
            <person name="Roest Crollius H."/>
            <person name="Montfort J."/>
            <person name="Robinson-Rechavi M."/>
            <person name="Bucao C."/>
            <person name="Bouchez O."/>
            <person name="Gislard M."/>
            <person name="Lluch J."/>
            <person name="Milhes M."/>
            <person name="Lampietro C."/>
            <person name="Lopez Roques C."/>
            <person name="Donnadieu C."/>
            <person name="Braasch I."/>
            <person name="Desvignes T."/>
            <person name="Postlethwait J."/>
            <person name="Bobe J."/>
            <person name="Guiguen Y."/>
            <person name="Dirks R."/>
        </authorList>
    </citation>
    <scope>NUCLEOTIDE SEQUENCE</scope>
    <source>
        <strain evidence="2">Tag_6206</strain>
        <tissue evidence="2">Liver</tissue>
    </source>
</reference>
<feature type="non-terminal residue" evidence="2">
    <location>
        <position position="58"/>
    </location>
</feature>
<dbReference type="Proteomes" id="UP001044222">
    <property type="component" value="Unassembled WGS sequence"/>
</dbReference>